<keyword evidence="5" id="KW-0722">Serine protease inhibitor</keyword>
<organism evidence="9 10">
    <name type="scientific">Chelydra serpentina</name>
    <name type="common">Snapping turtle</name>
    <name type="synonym">Testudo serpentina</name>
    <dbReference type="NCBI Taxonomy" id="8475"/>
    <lineage>
        <taxon>Eukaryota</taxon>
        <taxon>Metazoa</taxon>
        <taxon>Chordata</taxon>
        <taxon>Craniata</taxon>
        <taxon>Vertebrata</taxon>
        <taxon>Euteleostomi</taxon>
        <taxon>Archelosauria</taxon>
        <taxon>Testudinata</taxon>
        <taxon>Testudines</taxon>
        <taxon>Cryptodira</taxon>
        <taxon>Durocryptodira</taxon>
        <taxon>Americhelydia</taxon>
        <taxon>Chelydroidea</taxon>
        <taxon>Chelydridae</taxon>
        <taxon>Chelydra</taxon>
    </lineage>
</organism>
<dbReference type="OrthoDB" id="126772at2759"/>
<reference evidence="9 10" key="1">
    <citation type="journal article" date="2020" name="G3 (Bethesda)">
        <title>Draft Genome of the Common Snapping Turtle, Chelydra serpentina, a Model for Phenotypic Plasticity in Reptiles.</title>
        <authorList>
            <person name="Das D."/>
            <person name="Singh S.K."/>
            <person name="Bierstedt J."/>
            <person name="Erickson A."/>
            <person name="Galli G.L.J."/>
            <person name="Crossley D.A. 2nd"/>
            <person name="Rhen T."/>
        </authorList>
    </citation>
    <scope>NUCLEOTIDE SEQUENCE [LARGE SCALE GENOMIC DNA]</scope>
    <source>
        <strain evidence="9">KW</strain>
    </source>
</reference>
<gene>
    <name evidence="9" type="ORF">G0U57_008017</name>
</gene>
<dbReference type="PROSITE" id="PS00282">
    <property type="entry name" value="KAZAL_1"/>
    <property type="match status" value="1"/>
</dbReference>
<evidence type="ECO:0000256" key="2">
    <source>
        <dbReference type="ARBA" id="ARBA00022525"/>
    </source>
</evidence>
<dbReference type="PROSITE" id="PS51465">
    <property type="entry name" value="KAZAL_2"/>
    <property type="match status" value="1"/>
</dbReference>
<keyword evidence="10" id="KW-1185">Reference proteome</keyword>
<keyword evidence="6" id="KW-1015">Disulfide bond</keyword>
<keyword evidence="3" id="KW-0646">Protease inhibitor</keyword>
<evidence type="ECO:0000256" key="5">
    <source>
        <dbReference type="ARBA" id="ARBA00022900"/>
    </source>
</evidence>
<comment type="subcellular location">
    <subcellularLocation>
        <location evidence="1">Secreted</location>
    </subcellularLocation>
</comment>
<dbReference type="SMART" id="SM00280">
    <property type="entry name" value="KAZAL"/>
    <property type="match status" value="1"/>
</dbReference>
<evidence type="ECO:0000256" key="6">
    <source>
        <dbReference type="ARBA" id="ARBA00023157"/>
    </source>
</evidence>
<keyword evidence="2" id="KW-0964">Secreted</keyword>
<evidence type="ECO:0000256" key="7">
    <source>
        <dbReference type="SAM" id="SignalP"/>
    </source>
</evidence>
<evidence type="ECO:0000256" key="3">
    <source>
        <dbReference type="ARBA" id="ARBA00022690"/>
    </source>
</evidence>
<feature type="domain" description="Kazal-like" evidence="8">
    <location>
        <begin position="24"/>
        <end position="82"/>
    </location>
</feature>
<dbReference type="FunFam" id="3.30.60.30:FF:000037">
    <property type="entry name" value="Ovomucoid"/>
    <property type="match status" value="1"/>
</dbReference>
<evidence type="ECO:0000313" key="9">
    <source>
        <dbReference type="EMBL" id="KAG6921386.1"/>
    </source>
</evidence>
<evidence type="ECO:0000256" key="4">
    <source>
        <dbReference type="ARBA" id="ARBA00022737"/>
    </source>
</evidence>
<dbReference type="Pfam" id="PF00050">
    <property type="entry name" value="Kazal_1"/>
    <property type="match status" value="1"/>
</dbReference>
<dbReference type="AlphaFoldDB" id="A0A8T1RXB9"/>
<dbReference type="GO" id="GO:0004867">
    <property type="term" value="F:serine-type endopeptidase inhibitor activity"/>
    <property type="evidence" value="ECO:0007669"/>
    <property type="project" value="UniProtKB-KW"/>
</dbReference>
<keyword evidence="7" id="KW-0732">Signal</keyword>
<dbReference type="PANTHER" id="PTHR21312">
    <property type="entry name" value="SERINE PROTEASE INHIBITOR"/>
    <property type="match status" value="1"/>
</dbReference>
<dbReference type="InterPro" id="IPR002350">
    <property type="entry name" value="Kazal_dom"/>
</dbReference>
<dbReference type="GO" id="GO:0005576">
    <property type="term" value="C:extracellular region"/>
    <property type="evidence" value="ECO:0007669"/>
    <property type="project" value="UniProtKB-SubCell"/>
</dbReference>
<accession>A0A8T1RXB9</accession>
<evidence type="ECO:0000256" key="1">
    <source>
        <dbReference type="ARBA" id="ARBA00004613"/>
    </source>
</evidence>
<comment type="caution">
    <text evidence="9">The sequence shown here is derived from an EMBL/GenBank/DDBJ whole genome shotgun (WGS) entry which is preliminary data.</text>
</comment>
<keyword evidence="4" id="KW-0677">Repeat</keyword>
<dbReference type="Gene3D" id="3.30.60.30">
    <property type="match status" value="1"/>
</dbReference>
<dbReference type="SUPFAM" id="SSF100895">
    <property type="entry name" value="Kazal-type serine protease inhibitors"/>
    <property type="match status" value="1"/>
</dbReference>
<dbReference type="InterPro" id="IPR036058">
    <property type="entry name" value="Kazal_dom_sf"/>
</dbReference>
<feature type="chain" id="PRO_5035757959" evidence="7">
    <location>
        <begin position="24"/>
        <end position="92"/>
    </location>
</feature>
<dbReference type="PANTHER" id="PTHR21312:SF28">
    <property type="entry name" value="OVOINHIBITOR-RELATED"/>
    <property type="match status" value="1"/>
</dbReference>
<name>A0A8T1RXB9_CHESE</name>
<evidence type="ECO:0000259" key="8">
    <source>
        <dbReference type="PROSITE" id="PS51465"/>
    </source>
</evidence>
<dbReference type="EMBL" id="JAHGAV010002149">
    <property type="protein sequence ID" value="KAG6921386.1"/>
    <property type="molecule type" value="Genomic_DNA"/>
</dbReference>
<proteinExistence type="predicted"/>
<dbReference type="Proteomes" id="UP000765507">
    <property type="component" value="Unassembled WGS sequence"/>
</dbReference>
<protein>
    <submittedName>
        <fullName evidence="9">Serine peptidase inhibitor, Kazal type 6</fullName>
    </submittedName>
</protein>
<sequence>MKITGAVLLLALALCCFYADAAGQAGKGFCSEYKKPPEACTRELNYICGTDGKTYDNKCLFCQAVFEYLGSLCFEHYGECKSQDEAKERGDL</sequence>
<evidence type="ECO:0000313" key="10">
    <source>
        <dbReference type="Proteomes" id="UP000765507"/>
    </source>
</evidence>
<feature type="signal peptide" evidence="7">
    <location>
        <begin position="1"/>
        <end position="23"/>
    </location>
</feature>